<evidence type="ECO:0000313" key="2">
    <source>
        <dbReference type="EMBL" id="KWV47736.1"/>
    </source>
</evidence>
<dbReference type="GO" id="GO:0004497">
    <property type="term" value="F:monooxygenase activity"/>
    <property type="evidence" value="ECO:0007669"/>
    <property type="project" value="UniProtKB-KW"/>
</dbReference>
<sequence length="142" mass="15534">MIRALRLQTSAILLGGLLAGTVLQKEALAQEGPGQGYAKIASGAYSVVAEVRAKPGKETELRAITLPLIDLVRSDPANLVYFLQESRETPGHFIFYEIFANETDFEAHNAMPYVKEWFAKLPELADGGVKVMRMQILAPASD</sequence>
<keyword evidence="3" id="KW-1185">Reference proteome</keyword>
<dbReference type="InterPro" id="IPR007138">
    <property type="entry name" value="ABM_dom"/>
</dbReference>
<gene>
    <name evidence="2" type="ORF">AS026_13260</name>
</gene>
<comment type="caution">
    <text evidence="2">The sequence shown here is derived from an EMBL/GenBank/DDBJ whole genome shotgun (WGS) entry which is preliminary data.</text>
</comment>
<reference evidence="2 3" key="1">
    <citation type="submission" date="2015-11" db="EMBL/GenBank/DDBJ databases">
        <title>Draft Genome Sequence of the Strain BR 10423 (Rhizobium sp.) isolated from nodules of Mimosa pudica.</title>
        <authorList>
            <person name="Barauna A.C."/>
            <person name="Zilli J.E."/>
            <person name="Simoes-Araujo J.L."/>
            <person name="Reis V.M."/>
            <person name="James E.K."/>
            <person name="Reis F.B.Jr."/>
            <person name="Rouws L.F."/>
            <person name="Passos S.R."/>
            <person name="Gois S.R."/>
        </authorList>
    </citation>
    <scope>NUCLEOTIDE SEQUENCE [LARGE SCALE GENOMIC DNA]</scope>
    <source>
        <strain evidence="2 3">BR10423</strain>
    </source>
</reference>
<dbReference type="PANTHER" id="PTHR33336:SF3">
    <property type="entry name" value="ABM DOMAIN-CONTAINING PROTEIN"/>
    <property type="match status" value="1"/>
</dbReference>
<name>A0A120FIL6_9HYPH</name>
<dbReference type="InterPro" id="IPR011008">
    <property type="entry name" value="Dimeric_a/b-barrel"/>
</dbReference>
<dbReference type="OrthoDB" id="9812192at2"/>
<organism evidence="2 3">
    <name type="scientific">Rhizobium altiplani</name>
    <dbReference type="NCBI Taxonomy" id="1864509"/>
    <lineage>
        <taxon>Bacteria</taxon>
        <taxon>Pseudomonadati</taxon>
        <taxon>Pseudomonadota</taxon>
        <taxon>Alphaproteobacteria</taxon>
        <taxon>Hyphomicrobiales</taxon>
        <taxon>Rhizobiaceae</taxon>
        <taxon>Rhizobium/Agrobacterium group</taxon>
        <taxon>Rhizobium</taxon>
    </lineage>
</organism>
<evidence type="ECO:0000313" key="3">
    <source>
        <dbReference type="Proteomes" id="UP000068164"/>
    </source>
</evidence>
<dbReference type="InterPro" id="IPR050744">
    <property type="entry name" value="AI-2_Isomerase_LsrG"/>
</dbReference>
<evidence type="ECO:0000259" key="1">
    <source>
        <dbReference type="PROSITE" id="PS51725"/>
    </source>
</evidence>
<dbReference type="Pfam" id="PF03992">
    <property type="entry name" value="ABM"/>
    <property type="match status" value="1"/>
</dbReference>
<dbReference type="AlphaFoldDB" id="A0A120FIL6"/>
<dbReference type="Gene3D" id="3.30.70.100">
    <property type="match status" value="1"/>
</dbReference>
<dbReference type="EMBL" id="LNCD01000103">
    <property type="protein sequence ID" value="KWV47736.1"/>
    <property type="molecule type" value="Genomic_DNA"/>
</dbReference>
<keyword evidence="2" id="KW-0503">Monooxygenase</keyword>
<proteinExistence type="predicted"/>
<feature type="domain" description="ABM" evidence="1">
    <location>
        <begin position="45"/>
        <end position="134"/>
    </location>
</feature>
<protein>
    <submittedName>
        <fullName evidence="2">Antibiotic biosynthesis monooxygenase</fullName>
    </submittedName>
</protein>
<accession>A0A120FIL6</accession>
<dbReference type="SUPFAM" id="SSF54909">
    <property type="entry name" value="Dimeric alpha+beta barrel"/>
    <property type="match status" value="1"/>
</dbReference>
<dbReference type="PANTHER" id="PTHR33336">
    <property type="entry name" value="QUINOL MONOOXYGENASE YGIN-RELATED"/>
    <property type="match status" value="1"/>
</dbReference>
<dbReference type="Proteomes" id="UP000068164">
    <property type="component" value="Unassembled WGS sequence"/>
</dbReference>
<dbReference type="PROSITE" id="PS51725">
    <property type="entry name" value="ABM"/>
    <property type="match status" value="1"/>
</dbReference>
<dbReference type="RefSeq" id="WP_062372250.1">
    <property type="nucleotide sequence ID" value="NZ_LNCD01000103.1"/>
</dbReference>
<keyword evidence="2" id="KW-0560">Oxidoreductase</keyword>